<evidence type="ECO:0000256" key="5">
    <source>
        <dbReference type="ARBA" id="ARBA00022989"/>
    </source>
</evidence>
<dbReference type="EMBL" id="JARIHO010000097">
    <property type="protein sequence ID" value="KAJ7305460.1"/>
    <property type="molecule type" value="Genomic_DNA"/>
</dbReference>
<comment type="similarity">
    <text evidence="2">Belongs to the oligopeptide OPT transporter family.</text>
</comment>
<comment type="caution">
    <text evidence="8">The sequence shown here is derived from an EMBL/GenBank/DDBJ whole genome shotgun (WGS) entry which is preliminary data.</text>
</comment>
<keyword evidence="4 7" id="KW-0812">Transmembrane</keyword>
<sequence>MSPAAGTTIGSLKGMAGIMRIFLVYLTFAVYPQVMPTVPLFESLHHGDIFVWQCFIHLMFGLPWEYIAPTLTGISVLYLANQNSTWFTRVFGGAVGNERLGTFSLCFDWAYVGAGGSSINSMFTPLATQLSLRFTLNYEKLAVQGLPWLLYKVSCTIHIGGLNKLDESLSPDLLPPATSCSAPLVALDTPASPKIEPKLWDLDHIPILAKIQLEVRTRNSSLRYSSNLDKRLSLIQSALDSVVISIQDFREALVAITQQVDEELQRYLAGGQANYADPHALPHDTECNEFASESVESIAPAESPFSFHCASSYVDNFVPELFELVLEVAESSVSSETASPHPRFGFEVPDDVHSFYGESKSSSKLSFTLAQPPIKAEYLKFIISWICVGLILISKGFFALFSTVKRLFADSSLPEEVFGCEYNEADRFTDISYSSDIDDAIEGPTDTVPPHKTSFHADHERQAIAEHLFQSYIRLWCG</sequence>
<name>A0AAD7EAF8_9AGAR</name>
<evidence type="ECO:0000256" key="2">
    <source>
        <dbReference type="ARBA" id="ARBA00008807"/>
    </source>
</evidence>
<reference evidence="8" key="1">
    <citation type="submission" date="2023-03" db="EMBL/GenBank/DDBJ databases">
        <title>Massive genome expansion in bonnet fungi (Mycena s.s.) driven by repeated elements and novel gene families across ecological guilds.</title>
        <authorList>
            <consortium name="Lawrence Berkeley National Laboratory"/>
            <person name="Harder C.B."/>
            <person name="Miyauchi S."/>
            <person name="Viragh M."/>
            <person name="Kuo A."/>
            <person name="Thoen E."/>
            <person name="Andreopoulos B."/>
            <person name="Lu D."/>
            <person name="Skrede I."/>
            <person name="Drula E."/>
            <person name="Henrissat B."/>
            <person name="Morin E."/>
            <person name="Kohler A."/>
            <person name="Barry K."/>
            <person name="LaButti K."/>
            <person name="Morin E."/>
            <person name="Salamov A."/>
            <person name="Lipzen A."/>
            <person name="Mereny Z."/>
            <person name="Hegedus B."/>
            <person name="Baldrian P."/>
            <person name="Stursova M."/>
            <person name="Weitz H."/>
            <person name="Taylor A."/>
            <person name="Grigoriev I.V."/>
            <person name="Nagy L.G."/>
            <person name="Martin F."/>
            <person name="Kauserud H."/>
        </authorList>
    </citation>
    <scope>NUCLEOTIDE SEQUENCE</scope>
    <source>
        <strain evidence="8">CBHHK002</strain>
    </source>
</reference>
<evidence type="ECO:0000313" key="8">
    <source>
        <dbReference type="EMBL" id="KAJ7305460.1"/>
    </source>
</evidence>
<evidence type="ECO:0000256" key="4">
    <source>
        <dbReference type="ARBA" id="ARBA00022692"/>
    </source>
</evidence>
<dbReference type="Proteomes" id="UP001218218">
    <property type="component" value="Unassembled WGS sequence"/>
</dbReference>
<feature type="transmembrane region" description="Helical" evidence="7">
    <location>
        <begin position="378"/>
        <end position="401"/>
    </location>
</feature>
<dbReference type="GO" id="GO:0035673">
    <property type="term" value="F:oligopeptide transmembrane transporter activity"/>
    <property type="evidence" value="ECO:0007669"/>
    <property type="project" value="InterPro"/>
</dbReference>
<keyword evidence="6 7" id="KW-0472">Membrane</keyword>
<keyword evidence="5 7" id="KW-1133">Transmembrane helix</keyword>
<evidence type="ECO:0000256" key="7">
    <source>
        <dbReference type="SAM" id="Phobius"/>
    </source>
</evidence>
<proteinExistence type="inferred from homology"/>
<evidence type="ECO:0000256" key="6">
    <source>
        <dbReference type="ARBA" id="ARBA00023136"/>
    </source>
</evidence>
<keyword evidence="9" id="KW-1185">Reference proteome</keyword>
<evidence type="ECO:0000256" key="3">
    <source>
        <dbReference type="ARBA" id="ARBA00022448"/>
    </source>
</evidence>
<accession>A0AAD7EAF8</accession>
<dbReference type="Pfam" id="PF03169">
    <property type="entry name" value="OPT"/>
    <property type="match status" value="1"/>
</dbReference>
<evidence type="ECO:0000256" key="1">
    <source>
        <dbReference type="ARBA" id="ARBA00004141"/>
    </source>
</evidence>
<evidence type="ECO:0000313" key="9">
    <source>
        <dbReference type="Proteomes" id="UP001218218"/>
    </source>
</evidence>
<protein>
    <submittedName>
        <fullName evidence="8">Uncharacterized protein</fullName>
    </submittedName>
</protein>
<dbReference type="InterPro" id="IPR004813">
    <property type="entry name" value="OPT"/>
</dbReference>
<gene>
    <name evidence="8" type="ORF">DFH08DRAFT_825151</name>
</gene>
<dbReference type="GO" id="GO:0016020">
    <property type="term" value="C:membrane"/>
    <property type="evidence" value="ECO:0007669"/>
    <property type="project" value="UniProtKB-SubCell"/>
</dbReference>
<comment type="subcellular location">
    <subcellularLocation>
        <location evidence="1">Membrane</location>
        <topology evidence="1">Multi-pass membrane protein</topology>
    </subcellularLocation>
</comment>
<keyword evidence="3" id="KW-0813">Transport</keyword>
<organism evidence="8 9">
    <name type="scientific">Mycena albidolilacea</name>
    <dbReference type="NCBI Taxonomy" id="1033008"/>
    <lineage>
        <taxon>Eukaryota</taxon>
        <taxon>Fungi</taxon>
        <taxon>Dikarya</taxon>
        <taxon>Basidiomycota</taxon>
        <taxon>Agaricomycotina</taxon>
        <taxon>Agaricomycetes</taxon>
        <taxon>Agaricomycetidae</taxon>
        <taxon>Agaricales</taxon>
        <taxon>Marasmiineae</taxon>
        <taxon>Mycenaceae</taxon>
        <taxon>Mycena</taxon>
    </lineage>
</organism>
<dbReference type="AlphaFoldDB" id="A0AAD7EAF8"/>